<keyword evidence="4" id="KW-1185">Reference proteome</keyword>
<dbReference type="InterPro" id="IPR050923">
    <property type="entry name" value="Cell_Proc_Reg/RNA_Proc"/>
</dbReference>
<dbReference type="SUPFAM" id="SSF49879">
    <property type="entry name" value="SMAD/FHA domain"/>
    <property type="match status" value="1"/>
</dbReference>
<reference evidence="3" key="2">
    <citation type="submission" date="2019-07" db="EMBL/GenBank/DDBJ databases">
        <authorList>
            <person name="Yang Y."/>
            <person name="Bocs S."/>
            <person name="Baudouin L."/>
        </authorList>
    </citation>
    <scope>NUCLEOTIDE SEQUENCE</scope>
    <source>
        <tissue evidence="3">Spear leaf of Hainan Tall coconut</tissue>
    </source>
</reference>
<gene>
    <name evidence="3" type="ORF">COCNU_16G004630</name>
</gene>
<comment type="caution">
    <text evidence="3">The sequence shown here is derived from an EMBL/GenBank/DDBJ whole genome shotgun (WGS) entry which is preliminary data.</text>
</comment>
<dbReference type="AlphaFoldDB" id="A0A8K0IYV3"/>
<feature type="region of interest" description="Disordered" evidence="1">
    <location>
        <begin position="115"/>
        <end position="184"/>
    </location>
</feature>
<dbReference type="SMART" id="SM00240">
    <property type="entry name" value="FHA"/>
    <property type="match status" value="1"/>
</dbReference>
<dbReference type="InterPro" id="IPR000253">
    <property type="entry name" value="FHA_dom"/>
</dbReference>
<reference evidence="3" key="1">
    <citation type="journal article" date="2017" name="Gigascience">
        <title>The genome draft of coconut (Cocos nucifera).</title>
        <authorList>
            <person name="Xiao Y."/>
            <person name="Xu P."/>
            <person name="Fan H."/>
            <person name="Baudouin L."/>
            <person name="Xia W."/>
            <person name="Bocs S."/>
            <person name="Xu J."/>
            <person name="Li Q."/>
            <person name="Guo A."/>
            <person name="Zhou L."/>
            <person name="Li J."/>
            <person name="Wu Y."/>
            <person name="Ma Z."/>
            <person name="Armero A."/>
            <person name="Issali A.E."/>
            <person name="Liu N."/>
            <person name="Peng M."/>
            <person name="Yang Y."/>
        </authorList>
    </citation>
    <scope>NUCLEOTIDE SEQUENCE</scope>
    <source>
        <tissue evidence="3">Spear leaf of Hainan Tall coconut</tissue>
    </source>
</reference>
<sequence>MENHILRLVVEKGPKEGEMLECKPGAITRIGRVVRGNTFAIRDPGISQKHLAFEFLRETSRWVVSDLDTSNGTLVNDAKIRPSVPFPLSDGDSIKIGEMTSISVRIAGEEAHTDAAAAAAAAAEEEEERTGVRRRGRRRGAPPTRPAAERPSDVTVDAGSEAPARNGGRARGRSKKTAASATVPKQDDILDAVVVVDESDEASKNAEKGRGRRRPTTRAASTRVSKEEEKDEGVKPSGSVLVSNSESVESAVKGQFLRLEASNAGEGVKLAASGAGEVRQEEGEENMDKMTLGEWFDRMEKSLPLMINDISEEIISSLREQARRLDDFIAQSTHAS</sequence>
<evidence type="ECO:0000256" key="1">
    <source>
        <dbReference type="SAM" id="MobiDB-lite"/>
    </source>
</evidence>
<evidence type="ECO:0000313" key="4">
    <source>
        <dbReference type="Proteomes" id="UP000797356"/>
    </source>
</evidence>
<evidence type="ECO:0000313" key="3">
    <source>
        <dbReference type="EMBL" id="KAG1371369.1"/>
    </source>
</evidence>
<feature type="compositionally biased region" description="Basic and acidic residues" evidence="1">
    <location>
        <begin position="224"/>
        <end position="234"/>
    </location>
</feature>
<proteinExistence type="predicted"/>
<dbReference type="EMBL" id="CM017887">
    <property type="protein sequence ID" value="KAG1371369.1"/>
    <property type="molecule type" value="Genomic_DNA"/>
</dbReference>
<dbReference type="OrthoDB" id="687730at2759"/>
<protein>
    <submittedName>
        <fullName evidence="3">FHA domain-containing protein</fullName>
    </submittedName>
</protein>
<dbReference type="Proteomes" id="UP000797356">
    <property type="component" value="Chromosome 16"/>
</dbReference>
<dbReference type="PANTHER" id="PTHR23308">
    <property type="entry name" value="NUCLEAR INHIBITOR OF PROTEIN PHOSPHATASE-1"/>
    <property type="match status" value="1"/>
</dbReference>
<dbReference type="Pfam" id="PF00498">
    <property type="entry name" value="FHA"/>
    <property type="match status" value="1"/>
</dbReference>
<feature type="domain" description="FHA" evidence="2">
    <location>
        <begin position="28"/>
        <end position="80"/>
    </location>
</feature>
<accession>A0A8K0IYV3</accession>
<dbReference type="Gene3D" id="2.60.200.20">
    <property type="match status" value="1"/>
</dbReference>
<feature type="region of interest" description="Disordered" evidence="1">
    <location>
        <begin position="199"/>
        <end position="242"/>
    </location>
</feature>
<dbReference type="PROSITE" id="PS50006">
    <property type="entry name" value="FHA_DOMAIN"/>
    <property type="match status" value="1"/>
</dbReference>
<name>A0A8K0IYV3_COCNU</name>
<organism evidence="3 4">
    <name type="scientific">Cocos nucifera</name>
    <name type="common">Coconut palm</name>
    <dbReference type="NCBI Taxonomy" id="13894"/>
    <lineage>
        <taxon>Eukaryota</taxon>
        <taxon>Viridiplantae</taxon>
        <taxon>Streptophyta</taxon>
        <taxon>Embryophyta</taxon>
        <taxon>Tracheophyta</taxon>
        <taxon>Spermatophyta</taxon>
        <taxon>Magnoliopsida</taxon>
        <taxon>Liliopsida</taxon>
        <taxon>Arecaceae</taxon>
        <taxon>Arecoideae</taxon>
        <taxon>Cocoseae</taxon>
        <taxon>Attaleinae</taxon>
        <taxon>Cocos</taxon>
    </lineage>
</organism>
<evidence type="ECO:0000259" key="2">
    <source>
        <dbReference type="PROSITE" id="PS50006"/>
    </source>
</evidence>
<dbReference type="InterPro" id="IPR008984">
    <property type="entry name" value="SMAD_FHA_dom_sf"/>
</dbReference>